<sequence>MRDEIPEVGDGATIHDNGHSYPATVVRVAFEGRAIWLQRDAVVEEAPGQGRFLADPTAFTCRALRQPDGGYREDHEKRKVAVGRRELRWSRVSVGIPGERGPTEFGELFANIEPWLLRTRWYPMTYMMIPSVLSRADELIAEMDAYRGPERETVQELRSRLAARRDGFKRIP</sequence>
<organism evidence="1 2">
    <name type="scientific">Anaeromyxobacter paludicola</name>
    <dbReference type="NCBI Taxonomy" id="2918171"/>
    <lineage>
        <taxon>Bacteria</taxon>
        <taxon>Pseudomonadati</taxon>
        <taxon>Myxococcota</taxon>
        <taxon>Myxococcia</taxon>
        <taxon>Myxococcales</taxon>
        <taxon>Cystobacterineae</taxon>
        <taxon>Anaeromyxobacteraceae</taxon>
        <taxon>Anaeromyxobacter</taxon>
    </lineage>
</organism>
<name>A0ABM7X9T5_9BACT</name>
<evidence type="ECO:0000313" key="1">
    <source>
        <dbReference type="EMBL" id="BDG08606.1"/>
    </source>
</evidence>
<dbReference type="Proteomes" id="UP001162734">
    <property type="component" value="Chromosome"/>
</dbReference>
<keyword evidence="2" id="KW-1185">Reference proteome</keyword>
<accession>A0ABM7X9T5</accession>
<dbReference type="EMBL" id="AP025592">
    <property type="protein sequence ID" value="BDG08606.1"/>
    <property type="molecule type" value="Genomic_DNA"/>
</dbReference>
<proteinExistence type="predicted"/>
<reference evidence="2" key="1">
    <citation type="journal article" date="2022" name="Int. J. Syst. Evol. Microbiol.">
        <title>Anaeromyxobacter oryzae sp. nov., Anaeromyxobacter diazotrophicus sp. nov. and Anaeromyxobacter paludicola sp. nov., isolated from paddy soils.</title>
        <authorList>
            <person name="Itoh H."/>
            <person name="Xu Z."/>
            <person name="Mise K."/>
            <person name="Masuda Y."/>
            <person name="Ushijima N."/>
            <person name="Hayakawa C."/>
            <person name="Shiratori Y."/>
            <person name="Senoo K."/>
        </authorList>
    </citation>
    <scope>NUCLEOTIDE SEQUENCE [LARGE SCALE GENOMIC DNA]</scope>
    <source>
        <strain evidence="2">Red630</strain>
    </source>
</reference>
<gene>
    <name evidence="1" type="ORF">AMPC_17190</name>
</gene>
<protein>
    <submittedName>
        <fullName evidence="1">Uncharacterized protein</fullName>
    </submittedName>
</protein>
<evidence type="ECO:0000313" key="2">
    <source>
        <dbReference type="Proteomes" id="UP001162734"/>
    </source>
</evidence>
<dbReference type="RefSeq" id="WP_248345784.1">
    <property type="nucleotide sequence ID" value="NZ_AP025592.1"/>
</dbReference>